<feature type="compositionally biased region" description="Basic and acidic residues" evidence="1">
    <location>
        <begin position="80"/>
        <end position="97"/>
    </location>
</feature>
<feature type="compositionally biased region" description="Basic and acidic residues" evidence="1">
    <location>
        <begin position="141"/>
        <end position="161"/>
    </location>
</feature>
<gene>
    <name evidence="2" type="ORF">chiPu_0032822</name>
</gene>
<proteinExistence type="predicted"/>
<feature type="region of interest" description="Disordered" evidence="1">
    <location>
        <begin position="1"/>
        <end position="187"/>
    </location>
</feature>
<feature type="compositionally biased region" description="Basic and acidic residues" evidence="1">
    <location>
        <begin position="29"/>
        <end position="60"/>
    </location>
</feature>
<dbReference type="AlphaFoldDB" id="A0A401U0P3"/>
<dbReference type="Proteomes" id="UP000287033">
    <property type="component" value="Unassembled WGS sequence"/>
</dbReference>
<accession>A0A401U0P3</accession>
<sequence>GGHGAIDVGHRIRHQSPGRSGGRSVGSDLDQRADGGERDRGTDLLDLGDRPPGRDLDRDRSARRRPCPPHRRHRALAGRGRSEDRRRRDPDPEHRGADQPARAQRHHRGGPRRRGRSRLCRRRFGGEIAGRPDRQGHHRDFRADHRDPDRERRDRDRDQERRRRHHRDRPDRHRDCGRDRGTGLGDQ</sequence>
<feature type="compositionally biased region" description="Basic and acidic residues" evidence="1">
    <location>
        <begin position="168"/>
        <end position="181"/>
    </location>
</feature>
<feature type="compositionally biased region" description="Basic residues" evidence="1">
    <location>
        <begin position="103"/>
        <end position="123"/>
    </location>
</feature>
<feature type="non-terminal residue" evidence="2">
    <location>
        <position position="187"/>
    </location>
</feature>
<protein>
    <submittedName>
        <fullName evidence="2">Uncharacterized protein</fullName>
    </submittedName>
</protein>
<keyword evidence="3" id="KW-1185">Reference proteome</keyword>
<organism evidence="2 3">
    <name type="scientific">Chiloscyllium punctatum</name>
    <name type="common">Brownbanded bambooshark</name>
    <name type="synonym">Hemiscyllium punctatum</name>
    <dbReference type="NCBI Taxonomy" id="137246"/>
    <lineage>
        <taxon>Eukaryota</taxon>
        <taxon>Metazoa</taxon>
        <taxon>Chordata</taxon>
        <taxon>Craniata</taxon>
        <taxon>Vertebrata</taxon>
        <taxon>Chondrichthyes</taxon>
        <taxon>Elasmobranchii</taxon>
        <taxon>Galeomorphii</taxon>
        <taxon>Galeoidea</taxon>
        <taxon>Orectolobiformes</taxon>
        <taxon>Hemiscylliidae</taxon>
        <taxon>Chiloscyllium</taxon>
    </lineage>
</organism>
<comment type="caution">
    <text evidence="2">The sequence shown here is derived from an EMBL/GenBank/DDBJ whole genome shotgun (WGS) entry which is preliminary data.</text>
</comment>
<feature type="compositionally biased region" description="Basic residues" evidence="1">
    <location>
        <begin position="61"/>
        <end position="76"/>
    </location>
</feature>
<feature type="non-terminal residue" evidence="2">
    <location>
        <position position="1"/>
    </location>
</feature>
<reference evidence="2 3" key="1">
    <citation type="journal article" date="2018" name="Nat. Ecol. Evol.">
        <title>Shark genomes provide insights into elasmobranch evolution and the origin of vertebrates.</title>
        <authorList>
            <person name="Hara Y"/>
            <person name="Yamaguchi K"/>
            <person name="Onimaru K"/>
            <person name="Kadota M"/>
            <person name="Koyanagi M"/>
            <person name="Keeley SD"/>
            <person name="Tatsumi K"/>
            <person name="Tanaka K"/>
            <person name="Motone F"/>
            <person name="Kageyama Y"/>
            <person name="Nozu R"/>
            <person name="Adachi N"/>
            <person name="Nishimura O"/>
            <person name="Nakagawa R"/>
            <person name="Tanegashima C"/>
            <person name="Kiyatake I"/>
            <person name="Matsumoto R"/>
            <person name="Murakumo K"/>
            <person name="Nishida K"/>
            <person name="Terakita A"/>
            <person name="Kuratani S"/>
            <person name="Sato K"/>
            <person name="Hyodo S Kuraku.S."/>
        </authorList>
    </citation>
    <scope>NUCLEOTIDE SEQUENCE [LARGE SCALE GENOMIC DNA]</scope>
</reference>
<evidence type="ECO:0000313" key="3">
    <source>
        <dbReference type="Proteomes" id="UP000287033"/>
    </source>
</evidence>
<evidence type="ECO:0000256" key="1">
    <source>
        <dbReference type="SAM" id="MobiDB-lite"/>
    </source>
</evidence>
<dbReference type="EMBL" id="BEZZ01246649">
    <property type="protein sequence ID" value="GCC48453.1"/>
    <property type="molecule type" value="Genomic_DNA"/>
</dbReference>
<name>A0A401U0P3_CHIPU</name>
<evidence type="ECO:0000313" key="2">
    <source>
        <dbReference type="EMBL" id="GCC48453.1"/>
    </source>
</evidence>